<feature type="compositionally biased region" description="Basic and acidic residues" evidence="14">
    <location>
        <begin position="1"/>
        <end position="12"/>
    </location>
</feature>
<dbReference type="InterPro" id="IPR043502">
    <property type="entry name" value="DNA/RNA_pol_sf"/>
</dbReference>
<evidence type="ECO:0000256" key="6">
    <source>
        <dbReference type="ARBA" id="ARBA00022723"/>
    </source>
</evidence>
<dbReference type="Pfam" id="PF11799">
    <property type="entry name" value="IMS_C"/>
    <property type="match status" value="1"/>
</dbReference>
<dbReference type="PANTHER" id="PTHR11076:SF33">
    <property type="entry name" value="DNA POLYMERASE KAPPA"/>
    <property type="match status" value="1"/>
</dbReference>
<keyword evidence="4 13" id="KW-0548">Nucleotidyltransferase</keyword>
<name>A0A848DN73_9PSEU</name>
<dbReference type="InterPro" id="IPR050116">
    <property type="entry name" value="DNA_polymerase-Y"/>
</dbReference>
<dbReference type="Gene3D" id="3.30.1490.100">
    <property type="entry name" value="DNA polymerase, Y-family, little finger domain"/>
    <property type="match status" value="1"/>
</dbReference>
<evidence type="ECO:0000256" key="9">
    <source>
        <dbReference type="ARBA" id="ARBA00022932"/>
    </source>
</evidence>
<gene>
    <name evidence="13 16" type="primary">dinB</name>
    <name evidence="16" type="ORF">HF519_22295</name>
</gene>
<evidence type="ECO:0000256" key="5">
    <source>
        <dbReference type="ARBA" id="ARBA00022705"/>
    </source>
</evidence>
<evidence type="ECO:0000256" key="4">
    <source>
        <dbReference type="ARBA" id="ARBA00022695"/>
    </source>
</evidence>
<evidence type="ECO:0000256" key="11">
    <source>
        <dbReference type="ARBA" id="ARBA00025589"/>
    </source>
</evidence>
<evidence type="ECO:0000256" key="1">
    <source>
        <dbReference type="ARBA" id="ARBA00010945"/>
    </source>
</evidence>
<evidence type="ECO:0000256" key="7">
    <source>
        <dbReference type="ARBA" id="ARBA00022763"/>
    </source>
</evidence>
<dbReference type="GO" id="GO:0005829">
    <property type="term" value="C:cytosol"/>
    <property type="evidence" value="ECO:0007669"/>
    <property type="project" value="TreeGrafter"/>
</dbReference>
<feature type="binding site" evidence="13">
    <location>
        <position position="36"/>
    </location>
    <ligand>
        <name>Mg(2+)</name>
        <dbReference type="ChEBI" id="CHEBI:18420"/>
    </ligand>
</feature>
<dbReference type="RefSeq" id="WP_169414947.1">
    <property type="nucleotide sequence ID" value="NZ_JAAXKZ010000102.1"/>
</dbReference>
<dbReference type="CDD" id="cd03586">
    <property type="entry name" value="PolY_Pol_IV_kappa"/>
    <property type="match status" value="1"/>
</dbReference>
<organism evidence="16 17">
    <name type="scientific">Pseudonocardia bannensis</name>
    <dbReference type="NCBI Taxonomy" id="630973"/>
    <lineage>
        <taxon>Bacteria</taxon>
        <taxon>Bacillati</taxon>
        <taxon>Actinomycetota</taxon>
        <taxon>Actinomycetes</taxon>
        <taxon>Pseudonocardiales</taxon>
        <taxon>Pseudonocardiaceae</taxon>
        <taxon>Pseudonocardia</taxon>
    </lineage>
</organism>
<feature type="domain" description="UmuC" evidence="15">
    <location>
        <begin position="32"/>
        <end position="213"/>
    </location>
</feature>
<dbReference type="GO" id="GO:0042276">
    <property type="term" value="P:error-prone translesion synthesis"/>
    <property type="evidence" value="ECO:0007669"/>
    <property type="project" value="TreeGrafter"/>
</dbReference>
<protein>
    <recommendedName>
        <fullName evidence="13">DNA polymerase IV</fullName>
        <shortName evidence="13">Pol IV</shortName>
        <ecNumber evidence="13">2.7.7.7</ecNumber>
    </recommendedName>
</protein>
<feature type="site" description="Substrate discrimination" evidence="13">
    <location>
        <position position="41"/>
    </location>
</feature>
<dbReference type="GO" id="GO:0009432">
    <property type="term" value="P:SOS response"/>
    <property type="evidence" value="ECO:0007669"/>
    <property type="project" value="TreeGrafter"/>
</dbReference>
<comment type="caution">
    <text evidence="16">The sequence shown here is derived from an EMBL/GenBank/DDBJ whole genome shotgun (WGS) entry which is preliminary data.</text>
</comment>
<dbReference type="Gene3D" id="3.30.70.270">
    <property type="match status" value="1"/>
</dbReference>
<dbReference type="InterPro" id="IPR017961">
    <property type="entry name" value="DNA_pol_Y-fam_little_finger"/>
</dbReference>
<feature type="binding site" evidence="13">
    <location>
        <position position="130"/>
    </location>
    <ligand>
        <name>Mg(2+)</name>
        <dbReference type="ChEBI" id="CHEBI:18420"/>
    </ligand>
</feature>
<keyword evidence="2 13" id="KW-0515">Mutator protein</keyword>
<dbReference type="Pfam" id="PF00817">
    <property type="entry name" value="IMS"/>
    <property type="match status" value="1"/>
</dbReference>
<dbReference type="GO" id="GO:0003684">
    <property type="term" value="F:damaged DNA binding"/>
    <property type="evidence" value="ECO:0007669"/>
    <property type="project" value="InterPro"/>
</dbReference>
<reference evidence="16 17" key="1">
    <citation type="submission" date="2020-04" db="EMBL/GenBank/DDBJ databases">
        <authorList>
            <person name="Klaysubun C."/>
            <person name="Duangmal K."/>
            <person name="Lipun K."/>
        </authorList>
    </citation>
    <scope>NUCLEOTIDE SEQUENCE [LARGE SCALE GENOMIC DNA]</scope>
    <source>
        <strain evidence="16 17">DSM 45300</strain>
    </source>
</reference>
<proteinExistence type="inferred from homology"/>
<comment type="subcellular location">
    <subcellularLocation>
        <location evidence="13">Cytoplasm</location>
    </subcellularLocation>
</comment>
<evidence type="ECO:0000259" key="15">
    <source>
        <dbReference type="PROSITE" id="PS50173"/>
    </source>
</evidence>
<comment type="similarity">
    <text evidence="1 13">Belongs to the DNA polymerase type-Y family.</text>
</comment>
<dbReference type="GO" id="GO:0003887">
    <property type="term" value="F:DNA-directed DNA polymerase activity"/>
    <property type="evidence" value="ECO:0007669"/>
    <property type="project" value="UniProtKB-UniRule"/>
</dbReference>
<keyword evidence="9 13" id="KW-0239">DNA-directed DNA polymerase</keyword>
<dbReference type="NCBIfam" id="NF002677">
    <property type="entry name" value="PRK02406.1"/>
    <property type="match status" value="1"/>
</dbReference>
<evidence type="ECO:0000256" key="8">
    <source>
        <dbReference type="ARBA" id="ARBA00022842"/>
    </source>
</evidence>
<feature type="active site" evidence="13">
    <location>
        <position position="131"/>
    </location>
</feature>
<dbReference type="NCBIfam" id="NF003015">
    <property type="entry name" value="PRK03858.1"/>
    <property type="match status" value="1"/>
</dbReference>
<dbReference type="Gene3D" id="1.10.150.20">
    <property type="entry name" value="5' to 3' exonuclease, C-terminal subdomain"/>
    <property type="match status" value="1"/>
</dbReference>
<comment type="subunit">
    <text evidence="13">Monomer.</text>
</comment>
<dbReference type="PANTHER" id="PTHR11076">
    <property type="entry name" value="DNA REPAIR POLYMERASE UMUC / TRANSFERASE FAMILY MEMBER"/>
    <property type="match status" value="1"/>
</dbReference>
<dbReference type="FunFam" id="3.30.1490.100:FF:000004">
    <property type="entry name" value="DNA polymerase IV"/>
    <property type="match status" value="1"/>
</dbReference>
<dbReference type="PROSITE" id="PS50173">
    <property type="entry name" value="UMUC"/>
    <property type="match status" value="1"/>
</dbReference>
<evidence type="ECO:0000256" key="2">
    <source>
        <dbReference type="ARBA" id="ARBA00022457"/>
    </source>
</evidence>
<dbReference type="HAMAP" id="MF_01113">
    <property type="entry name" value="DNApol_IV"/>
    <property type="match status" value="1"/>
</dbReference>
<dbReference type="GO" id="GO:0000287">
    <property type="term" value="F:magnesium ion binding"/>
    <property type="evidence" value="ECO:0007669"/>
    <property type="project" value="UniProtKB-UniRule"/>
</dbReference>
<evidence type="ECO:0000313" key="16">
    <source>
        <dbReference type="EMBL" id="NMH94260.1"/>
    </source>
</evidence>
<feature type="region of interest" description="Disordered" evidence="14">
    <location>
        <begin position="421"/>
        <end position="442"/>
    </location>
</feature>
<keyword evidence="17" id="KW-1185">Reference proteome</keyword>
<comment type="cofactor">
    <cofactor evidence="13">
        <name>Mg(2+)</name>
        <dbReference type="ChEBI" id="CHEBI:18420"/>
    </cofactor>
    <text evidence="13">Binds 2 magnesium ions per subunit.</text>
</comment>
<evidence type="ECO:0000256" key="14">
    <source>
        <dbReference type="SAM" id="MobiDB-lite"/>
    </source>
</evidence>
<feature type="region of interest" description="Disordered" evidence="14">
    <location>
        <begin position="1"/>
        <end position="23"/>
    </location>
</feature>
<dbReference type="Proteomes" id="UP000586918">
    <property type="component" value="Unassembled WGS sequence"/>
</dbReference>
<keyword evidence="3 13" id="KW-0808">Transferase</keyword>
<evidence type="ECO:0000256" key="13">
    <source>
        <dbReference type="HAMAP-Rule" id="MF_01113"/>
    </source>
</evidence>
<keyword evidence="5 13" id="KW-0235">DNA replication</keyword>
<evidence type="ECO:0000256" key="12">
    <source>
        <dbReference type="ARBA" id="ARBA00049244"/>
    </source>
</evidence>
<dbReference type="InterPro" id="IPR043128">
    <property type="entry name" value="Rev_trsase/Diguanyl_cyclase"/>
</dbReference>
<evidence type="ECO:0000256" key="3">
    <source>
        <dbReference type="ARBA" id="ARBA00022679"/>
    </source>
</evidence>
<keyword evidence="10 13" id="KW-0234">DNA repair</keyword>
<keyword evidence="13" id="KW-0238">DNA-binding</keyword>
<sequence>MGRSADLPRRAYSEPGVGGAAGPDADDSACGILHVDMDAFYASVEVRRRPELRGRPVIVAGGGGRGVVLSATYEARPYGVRAAMPATRALRRCPAAVVVEPDFPSYTEASAAVMAIFRTVTPLVEPLSLDEAFLDVTGARRRLRAGAAGIGRAIRARVRAELDLACSVGVAGTKFAAKLASGLAKPDGILVIPPEELTAVLHPLPVTALWGVGARTADQLDRIGLRTVAELAATPPATLRRIVGAAAAEHLLALAAGRDPRRVVPDAAEKSVGAERTFSTDLVEPAALRRHLLALSERVAVTLRRRGLAGRVVSIKVRYADFTTVTRSRTAGAPLDVARDIYRAAVDLLDRLAAEHTGTERGSLPAIRLLGVRMAGMTTVAGLPRQLSLGEPDHGRREAEVAADAARTRFGSAAVGPATLVTSAATGRKARGHSAGPAVERG</sequence>
<dbReference type="InterPro" id="IPR001126">
    <property type="entry name" value="UmuC"/>
</dbReference>
<keyword evidence="8 13" id="KW-0460">Magnesium</keyword>
<dbReference type="SUPFAM" id="SSF100879">
    <property type="entry name" value="Lesion bypass DNA polymerase (Y-family), little finger domain"/>
    <property type="match status" value="1"/>
</dbReference>
<dbReference type="AlphaFoldDB" id="A0A848DN73"/>
<dbReference type="EC" id="2.7.7.7" evidence="13"/>
<dbReference type="Gene3D" id="3.40.1170.60">
    <property type="match status" value="1"/>
</dbReference>
<evidence type="ECO:0000313" key="17">
    <source>
        <dbReference type="Proteomes" id="UP000586918"/>
    </source>
</evidence>
<dbReference type="InterPro" id="IPR036775">
    <property type="entry name" value="DNA_pol_Y-fam_lit_finger_sf"/>
</dbReference>
<dbReference type="SUPFAM" id="SSF56672">
    <property type="entry name" value="DNA/RNA polymerases"/>
    <property type="match status" value="1"/>
</dbReference>
<accession>A0A848DN73</accession>
<keyword evidence="13" id="KW-0963">Cytoplasm</keyword>
<dbReference type="GO" id="GO:0006261">
    <property type="term" value="P:DNA-templated DNA replication"/>
    <property type="evidence" value="ECO:0007669"/>
    <property type="project" value="UniProtKB-UniRule"/>
</dbReference>
<comment type="function">
    <text evidence="11 13">Poorly processive, error-prone DNA polymerase involved in untargeted mutagenesis. Copies undamaged DNA at stalled replication forks, which arise in vivo from mismatched or misaligned primer ends. These misaligned primers can be extended by PolIV. Exhibits no 3'-5' exonuclease (proofreading) activity. May be involved in translesional synthesis, in conjunction with the beta clamp from PolIII.</text>
</comment>
<dbReference type="GO" id="GO:0006281">
    <property type="term" value="P:DNA repair"/>
    <property type="evidence" value="ECO:0007669"/>
    <property type="project" value="UniProtKB-UniRule"/>
</dbReference>
<comment type="catalytic activity">
    <reaction evidence="12 13">
        <text>DNA(n) + a 2'-deoxyribonucleoside 5'-triphosphate = DNA(n+1) + diphosphate</text>
        <dbReference type="Rhea" id="RHEA:22508"/>
        <dbReference type="Rhea" id="RHEA-COMP:17339"/>
        <dbReference type="Rhea" id="RHEA-COMP:17340"/>
        <dbReference type="ChEBI" id="CHEBI:33019"/>
        <dbReference type="ChEBI" id="CHEBI:61560"/>
        <dbReference type="ChEBI" id="CHEBI:173112"/>
        <dbReference type="EC" id="2.7.7.7"/>
    </reaction>
</comment>
<dbReference type="InterPro" id="IPR022880">
    <property type="entry name" value="DNApol_IV"/>
</dbReference>
<keyword evidence="7 13" id="KW-0227">DNA damage</keyword>
<evidence type="ECO:0000256" key="10">
    <source>
        <dbReference type="ARBA" id="ARBA00023204"/>
    </source>
</evidence>
<dbReference type="EMBL" id="JAAXKZ010000102">
    <property type="protein sequence ID" value="NMH94260.1"/>
    <property type="molecule type" value="Genomic_DNA"/>
</dbReference>
<keyword evidence="6 13" id="KW-0479">Metal-binding</keyword>